<feature type="compositionally biased region" description="Basic and acidic residues" evidence="5">
    <location>
        <begin position="265"/>
        <end position="274"/>
    </location>
</feature>
<evidence type="ECO:0000256" key="3">
    <source>
        <dbReference type="ARBA" id="ARBA00023054"/>
    </source>
</evidence>
<organism evidence="6">
    <name type="scientific">Grammatophora oceanica</name>
    <dbReference type="NCBI Taxonomy" id="210454"/>
    <lineage>
        <taxon>Eukaryota</taxon>
        <taxon>Sar</taxon>
        <taxon>Stramenopiles</taxon>
        <taxon>Ochrophyta</taxon>
        <taxon>Bacillariophyta</taxon>
        <taxon>Fragilariophyceae</taxon>
        <taxon>Fragilariophycidae</taxon>
        <taxon>Rhabdonematales</taxon>
        <taxon>Grammatophoraceae</taxon>
        <taxon>Grammatophora</taxon>
    </lineage>
</organism>
<dbReference type="EMBL" id="HBGK01023017">
    <property type="protein sequence ID" value="CAD9282954.1"/>
    <property type="molecule type" value="Transcribed_RNA"/>
</dbReference>
<feature type="coiled-coil region" evidence="4">
    <location>
        <begin position="563"/>
        <end position="642"/>
    </location>
</feature>
<protein>
    <recommendedName>
        <fullName evidence="2">Structural maintenance of chromosomes protein 5</fullName>
    </recommendedName>
</protein>
<dbReference type="GO" id="GO:0030915">
    <property type="term" value="C:Smc5-Smc6 complex"/>
    <property type="evidence" value="ECO:0007669"/>
    <property type="project" value="TreeGrafter"/>
</dbReference>
<evidence type="ECO:0000256" key="5">
    <source>
        <dbReference type="SAM" id="MobiDB-lite"/>
    </source>
</evidence>
<dbReference type="GO" id="GO:0000724">
    <property type="term" value="P:double-strand break repair via homologous recombination"/>
    <property type="evidence" value="ECO:0007669"/>
    <property type="project" value="TreeGrafter"/>
</dbReference>
<accession>A0A7S1Y5K8</accession>
<evidence type="ECO:0000313" key="6">
    <source>
        <dbReference type="EMBL" id="CAD9282954.1"/>
    </source>
</evidence>
<dbReference type="AlphaFoldDB" id="A0A7S1Y5K8"/>
<dbReference type="GO" id="GO:0003697">
    <property type="term" value="F:single-stranded DNA binding"/>
    <property type="evidence" value="ECO:0007669"/>
    <property type="project" value="TreeGrafter"/>
</dbReference>
<feature type="region of interest" description="Disordered" evidence="5">
    <location>
        <begin position="265"/>
        <end position="286"/>
    </location>
</feature>
<dbReference type="SUPFAM" id="SSF52540">
    <property type="entry name" value="P-loop containing nucleoside triphosphate hydrolases"/>
    <property type="match status" value="2"/>
</dbReference>
<keyword evidence="3 4" id="KW-0175">Coiled coil</keyword>
<sequence length="1050" mass="118905">MIKVKLQPDKGRNPDEICRVIERNKGSERGTGRAASTFYINDVKASQKDVVKLVHETYNISVENLCTFLPQDKVGNFSGFTPQNLLIETEKSMSGSQHLYKCHQELIELELEFQKGDTDVSQRREVLQKLETDHARLSREVERNQEREKALLQIELLQKKKLWLVHDQLHERALALKEEKAKAKQAVQLAQAERVTPLETDWREASRQYDRLSNQYRTADKETQDHVNEAKKQDRKCELHCEKTDVALSEVQSCDSDKRSAQRAVEAQRQKLEEQQALAADQPSMEDADATLKDSLMAYKEAKPAFDEATHRCRSLAADISAAQQEVERHHDKLKGFQDHKKQKRLRIFREHKNLEKICGWVDQNRRQFRYPVFGPVCAEVFTMNKNSAAFLEQHVPNSVLKSFVVQSREDYNLLYREVREKLGIPINIVVVDKEKKAVRRIYSEIFMKELKQKNGVLGYLDEAVDGPEEVLTALRESASIHSVLVGSETTQHSLDQEGLKDKLSRPVENGGRLRGFAIFASRGTKSFKYQGNVSRHNGQIFLSQDEITPARLLAPGINQDLLQKTQDDLETARRHVDDLNGRLQEAEEKSAHVTAAAREAKSQLDDAKKTKITVKRTADRVQSATDKLKRLEEALVAASQQGNKRKCLTQLQNHIKASITALEKHAGSNEAMMKSTMSSAGKLLSMDMKELVVRQLKTQLDDAKAELRHLTEKYQTATDSFKTAKAELKVAHADAIEQAPISGTDSDGNSVELPLKATLEALEANSLEEVDVALEESNATAEGIEHNPHVVRQYEKIEKDISQLRKELDGFEDEKEARVTQLDHKASQWKSALKNAAEKVNRLFAQYMGEIGCAGEVGLKEGGYTPASEKAPKYGNFKSWGIQIQVRFREKASMSVLSAQVHSGGERSVSTIMFLMALQELMVAPFRCVDEINQGLDERNERLVFKRIVQNSTRPPIGRDLSDHSGQYFLITPKLLPNLYDMEEEGVTVHVINNGPLNLMKQLEFSPTRIVPILKSKKGHSRVFSEHDSNSAEEHGVLGKRRKKRKVTP</sequence>
<dbReference type="PANTHER" id="PTHR45916">
    <property type="entry name" value="STRUCTURAL MAINTENANCE OF CHROMOSOMES PROTEIN 5"/>
    <property type="match status" value="1"/>
</dbReference>
<feature type="compositionally biased region" description="Basic and acidic residues" evidence="5">
    <location>
        <begin position="1024"/>
        <end position="1038"/>
    </location>
</feature>
<dbReference type="InterPro" id="IPR027417">
    <property type="entry name" value="P-loop_NTPase"/>
</dbReference>
<dbReference type="GO" id="GO:0005634">
    <property type="term" value="C:nucleus"/>
    <property type="evidence" value="ECO:0007669"/>
    <property type="project" value="TreeGrafter"/>
</dbReference>
<gene>
    <name evidence="6" type="ORF">GOCE00092_LOCUS11866</name>
</gene>
<evidence type="ECO:0000256" key="2">
    <source>
        <dbReference type="ARBA" id="ARBA00018687"/>
    </source>
</evidence>
<feature type="coiled-coil region" evidence="4">
    <location>
        <begin position="120"/>
        <end position="193"/>
    </location>
</feature>
<feature type="region of interest" description="Disordered" evidence="5">
    <location>
        <begin position="1022"/>
        <end position="1050"/>
    </location>
</feature>
<proteinExistence type="inferred from homology"/>
<feature type="coiled-coil region" evidence="4">
    <location>
        <begin position="687"/>
        <end position="721"/>
    </location>
</feature>
<feature type="compositionally biased region" description="Basic residues" evidence="5">
    <location>
        <begin position="1039"/>
        <end position="1050"/>
    </location>
</feature>
<reference evidence="6" key="1">
    <citation type="submission" date="2021-01" db="EMBL/GenBank/DDBJ databases">
        <authorList>
            <person name="Corre E."/>
            <person name="Pelletier E."/>
            <person name="Niang G."/>
            <person name="Scheremetjew M."/>
            <person name="Finn R."/>
            <person name="Kale V."/>
            <person name="Holt S."/>
            <person name="Cochrane G."/>
            <person name="Meng A."/>
            <person name="Brown T."/>
            <person name="Cohen L."/>
        </authorList>
    </citation>
    <scope>NUCLEOTIDE SEQUENCE</scope>
    <source>
        <strain evidence="6">CCMP 410</strain>
    </source>
</reference>
<evidence type="ECO:0000256" key="4">
    <source>
        <dbReference type="SAM" id="Coils"/>
    </source>
</evidence>
<comment type="similarity">
    <text evidence="1">Belongs to the SMC family. SMC5 subfamily.</text>
</comment>
<name>A0A7S1Y5K8_9STRA</name>
<evidence type="ECO:0000256" key="1">
    <source>
        <dbReference type="ARBA" id="ARBA00010171"/>
    </source>
</evidence>
<dbReference type="Gene3D" id="3.40.50.300">
    <property type="entry name" value="P-loop containing nucleotide triphosphate hydrolases"/>
    <property type="match status" value="1"/>
</dbReference>
<dbReference type="PANTHER" id="PTHR45916:SF1">
    <property type="entry name" value="STRUCTURAL MAINTENANCE OF CHROMOSOMES PROTEIN 5"/>
    <property type="match status" value="1"/>
</dbReference>